<dbReference type="SUPFAM" id="SSF81338">
    <property type="entry name" value="Aquaporin-like"/>
    <property type="match status" value="1"/>
</dbReference>
<dbReference type="EMBL" id="AP012167">
    <property type="protein sequence ID" value="BAN07185.1"/>
    <property type="molecule type" value="Genomic_DNA"/>
</dbReference>
<feature type="transmembrane region" description="Helical" evidence="8">
    <location>
        <begin position="225"/>
        <end position="246"/>
    </location>
</feature>
<dbReference type="PANTHER" id="PTHR43829:SF9">
    <property type="entry name" value="AQUAPORIN-9"/>
    <property type="match status" value="1"/>
</dbReference>
<sequence>MFHEYDKGRCFVMSGFIGEFFGTMILIVLGAGTGASVNLKKTYGQGSSWTFISIAWGLAVTMGVYVAGALGSDGHLNPAVTIGFAVFGFFPWSSVVPYLLGQFLGAFVGAVLVIIQFYPHFKATPSVEEGNTVGIFATRPAIASPLFNFLSEVIATWAFIFILLNLGDFTQGLKPFIVGTLITVVGMGLGTTTGFALNPARDWGPRLAHSLMPIPHKGSSEWSYAWVPMCGPIVGGILAAGLQVLVK</sequence>
<evidence type="ECO:0000256" key="7">
    <source>
        <dbReference type="RuleBase" id="RU000477"/>
    </source>
</evidence>
<name>M5AFL3_LEVBR</name>
<dbReference type="Gene3D" id="1.20.1080.10">
    <property type="entry name" value="Glycerol uptake facilitator protein"/>
    <property type="match status" value="1"/>
</dbReference>
<dbReference type="NCBIfam" id="TIGR00861">
    <property type="entry name" value="MIP"/>
    <property type="match status" value="1"/>
</dbReference>
<accession>M5AFL3</accession>
<keyword evidence="5 8" id="KW-1133">Transmembrane helix</keyword>
<reference evidence="9 10" key="1">
    <citation type="journal article" date="2013" name="PLoS ONE">
        <title>Genomic Analysis by Deep Sequencing of the Probiotic Lactobacillus brevis KB290 Harboring Nine Plasmids Reveals Genomic Stability.</title>
        <authorList>
            <person name="Fukao M."/>
            <person name="Oshima K."/>
            <person name="Morita H."/>
            <person name="Toh H."/>
            <person name="Suda W."/>
            <person name="Kim S.W."/>
            <person name="Suzuki S."/>
            <person name="Yakabe T."/>
            <person name="Hattori M."/>
            <person name="Yajima N."/>
        </authorList>
    </citation>
    <scope>NUCLEOTIDE SEQUENCE [LARGE SCALE GENOMIC DNA]</scope>
    <source>
        <strain evidence="9 10">KB290</strain>
    </source>
</reference>
<dbReference type="Pfam" id="PF00230">
    <property type="entry name" value="MIP"/>
    <property type="match status" value="1"/>
</dbReference>
<dbReference type="AlphaFoldDB" id="M5AFL3"/>
<comment type="subcellular location">
    <subcellularLocation>
        <location evidence="1">Membrane</location>
        <topology evidence="1">Multi-pass membrane protein</topology>
    </subcellularLocation>
</comment>
<dbReference type="KEGG" id="lbk:LVISKB_1550"/>
<organism evidence="9 10">
    <name type="scientific">Levilactobacillus brevis KB290</name>
    <dbReference type="NCBI Taxonomy" id="1001583"/>
    <lineage>
        <taxon>Bacteria</taxon>
        <taxon>Bacillati</taxon>
        <taxon>Bacillota</taxon>
        <taxon>Bacilli</taxon>
        <taxon>Lactobacillales</taxon>
        <taxon>Lactobacillaceae</taxon>
        <taxon>Levilactobacillus</taxon>
    </lineage>
</organism>
<feature type="transmembrane region" description="Helical" evidence="8">
    <location>
        <begin position="141"/>
        <end position="164"/>
    </location>
</feature>
<dbReference type="InterPro" id="IPR000425">
    <property type="entry name" value="MIP"/>
</dbReference>
<evidence type="ECO:0000256" key="4">
    <source>
        <dbReference type="ARBA" id="ARBA00022692"/>
    </source>
</evidence>
<comment type="similarity">
    <text evidence="2 7">Belongs to the MIP/aquaporin (TC 1.A.8) family.</text>
</comment>
<dbReference type="InterPro" id="IPR050363">
    <property type="entry name" value="MIP/Aquaporin"/>
</dbReference>
<dbReference type="GO" id="GO:0015254">
    <property type="term" value="F:glycerol channel activity"/>
    <property type="evidence" value="ECO:0007669"/>
    <property type="project" value="TreeGrafter"/>
</dbReference>
<dbReference type="PRINTS" id="PR00783">
    <property type="entry name" value="MINTRINSICP"/>
</dbReference>
<feature type="transmembrane region" description="Helical" evidence="8">
    <location>
        <begin position="103"/>
        <end position="121"/>
    </location>
</feature>
<dbReference type="Proteomes" id="UP000012042">
    <property type="component" value="Chromosome"/>
</dbReference>
<evidence type="ECO:0000256" key="1">
    <source>
        <dbReference type="ARBA" id="ARBA00004141"/>
    </source>
</evidence>
<evidence type="ECO:0000256" key="8">
    <source>
        <dbReference type="SAM" id="Phobius"/>
    </source>
</evidence>
<evidence type="ECO:0000313" key="9">
    <source>
        <dbReference type="EMBL" id="BAN07185.1"/>
    </source>
</evidence>
<dbReference type="PANTHER" id="PTHR43829">
    <property type="entry name" value="AQUAPORIN OR AQUAGLYCEROPORIN RELATED"/>
    <property type="match status" value="1"/>
</dbReference>
<evidence type="ECO:0000256" key="3">
    <source>
        <dbReference type="ARBA" id="ARBA00022448"/>
    </source>
</evidence>
<feature type="transmembrane region" description="Helical" evidence="8">
    <location>
        <begin position="76"/>
        <end position="96"/>
    </location>
</feature>
<evidence type="ECO:0000256" key="6">
    <source>
        <dbReference type="ARBA" id="ARBA00023136"/>
    </source>
</evidence>
<proteinExistence type="inferred from homology"/>
<keyword evidence="3 7" id="KW-0813">Transport</keyword>
<dbReference type="HOGENOM" id="CLU_020019_9_2_9"/>
<gene>
    <name evidence="9" type="ORF">LVISKB_1550</name>
</gene>
<evidence type="ECO:0000256" key="2">
    <source>
        <dbReference type="ARBA" id="ARBA00006175"/>
    </source>
</evidence>
<dbReference type="InterPro" id="IPR022357">
    <property type="entry name" value="MIP_CS"/>
</dbReference>
<protein>
    <submittedName>
        <fullName evidence="9">Glycerol uptake facilitator protein</fullName>
    </submittedName>
</protein>
<feature type="transmembrane region" description="Helical" evidence="8">
    <location>
        <begin position="176"/>
        <end position="197"/>
    </location>
</feature>
<dbReference type="PROSITE" id="PS00221">
    <property type="entry name" value="MIP"/>
    <property type="match status" value="1"/>
</dbReference>
<keyword evidence="6 8" id="KW-0472">Membrane</keyword>
<feature type="transmembrane region" description="Helical" evidence="8">
    <location>
        <begin position="20"/>
        <end position="39"/>
    </location>
</feature>
<evidence type="ECO:0000256" key="5">
    <source>
        <dbReference type="ARBA" id="ARBA00022989"/>
    </source>
</evidence>
<feature type="transmembrane region" description="Helical" evidence="8">
    <location>
        <begin position="51"/>
        <end position="70"/>
    </location>
</feature>
<keyword evidence="4 7" id="KW-0812">Transmembrane</keyword>
<dbReference type="GO" id="GO:0005886">
    <property type="term" value="C:plasma membrane"/>
    <property type="evidence" value="ECO:0007669"/>
    <property type="project" value="TreeGrafter"/>
</dbReference>
<dbReference type="InterPro" id="IPR023271">
    <property type="entry name" value="Aquaporin-like"/>
</dbReference>
<evidence type="ECO:0000313" key="10">
    <source>
        <dbReference type="Proteomes" id="UP000012042"/>
    </source>
</evidence>
<dbReference type="PATRIC" id="fig|1001583.3.peg.1530"/>